<comment type="caution">
    <text evidence="2">The sequence shown here is derived from an EMBL/GenBank/DDBJ whole genome shotgun (WGS) entry which is preliminary data.</text>
</comment>
<keyword evidence="3" id="KW-1185">Reference proteome</keyword>
<dbReference type="Proteomes" id="UP001642484">
    <property type="component" value="Unassembled WGS sequence"/>
</dbReference>
<evidence type="ECO:0000256" key="1">
    <source>
        <dbReference type="SAM" id="MobiDB-lite"/>
    </source>
</evidence>
<proteinExistence type="predicted"/>
<reference evidence="2 3" key="1">
    <citation type="submission" date="2024-02" db="EMBL/GenBank/DDBJ databases">
        <authorList>
            <person name="Chen Y."/>
            <person name="Shah S."/>
            <person name="Dougan E. K."/>
            <person name="Thang M."/>
            <person name="Chan C."/>
        </authorList>
    </citation>
    <scope>NUCLEOTIDE SEQUENCE [LARGE SCALE GENOMIC DNA]</scope>
</reference>
<protein>
    <submittedName>
        <fullName evidence="2">Uncharacterized protein</fullName>
    </submittedName>
</protein>
<sequence>MAFLLEAFFGPCRPEAACSNCKEQEAELLTSALIERLERANSSVESHPGQLGNQAQVRKGSMGALSGLRTLQVPPEFEGAQKRVLQGANGDLSDQKEQQRCLQVCVRAFTKALLQGVNVCVLLDDHRTRLAEARLDSDLTHLVLHVPHTQHPVALRCIEGVSCPTSTWPTVSYSEEPRFFRCRSDRSVPTRVPHHTGGQGQYLTFVFDNTRVREYFEMCLKVLILAKGRMRDEEYKEASEQSPNSEPKVEISSC</sequence>
<name>A0ABP0KBY6_9DINO</name>
<dbReference type="EMBL" id="CAXAMN010007991">
    <property type="protein sequence ID" value="CAK9023544.1"/>
    <property type="molecule type" value="Genomic_DNA"/>
</dbReference>
<feature type="region of interest" description="Disordered" evidence="1">
    <location>
        <begin position="235"/>
        <end position="254"/>
    </location>
</feature>
<evidence type="ECO:0000313" key="2">
    <source>
        <dbReference type="EMBL" id="CAK9023544.1"/>
    </source>
</evidence>
<accession>A0ABP0KBY6</accession>
<gene>
    <name evidence="2" type="ORF">CCMP2556_LOCUS15273</name>
</gene>
<organism evidence="2 3">
    <name type="scientific">Durusdinium trenchii</name>
    <dbReference type="NCBI Taxonomy" id="1381693"/>
    <lineage>
        <taxon>Eukaryota</taxon>
        <taxon>Sar</taxon>
        <taxon>Alveolata</taxon>
        <taxon>Dinophyceae</taxon>
        <taxon>Suessiales</taxon>
        <taxon>Symbiodiniaceae</taxon>
        <taxon>Durusdinium</taxon>
    </lineage>
</organism>
<evidence type="ECO:0000313" key="3">
    <source>
        <dbReference type="Proteomes" id="UP001642484"/>
    </source>
</evidence>